<keyword evidence="6" id="KW-0472">Membrane</keyword>
<dbReference type="Proteomes" id="UP000631465">
    <property type="component" value="Unassembled WGS sequence"/>
</dbReference>
<keyword evidence="4" id="KW-0391">Immunity</keyword>
<dbReference type="SMART" id="SM00406">
    <property type="entry name" value="IGv"/>
    <property type="match status" value="1"/>
</dbReference>
<evidence type="ECO:0000256" key="5">
    <source>
        <dbReference type="ARBA" id="ARBA00023130"/>
    </source>
</evidence>
<dbReference type="Gene3D" id="2.60.40.10">
    <property type="entry name" value="Immunoglobulins"/>
    <property type="match status" value="1"/>
</dbReference>
<comment type="subcellular location">
    <subcellularLocation>
        <location evidence="1">Cell membrane</location>
    </subcellularLocation>
</comment>
<dbReference type="EMBL" id="WMHW01000082">
    <property type="protein sequence ID" value="KAF4008104.1"/>
    <property type="molecule type" value="Genomic_DNA"/>
</dbReference>
<sequence length="125" mass="13868">MLLSSLLKVVVASLCLGKDGPIIAQKVTQDPEPMLVQEKEAVTLDCTYDTSDLSYSLFWYKQPSSGAVIFLLRQDSHSKENATEGRYSLNFQKASKSITLVISASQLEDSAVYFCALREPTVRRS</sequence>
<comment type="caution">
    <text evidence="13">The sequence shown here is derived from an EMBL/GenBank/DDBJ whole genome shotgun (WGS) entry which is preliminary data.</text>
</comment>
<dbReference type="PANTHER" id="PTHR19367">
    <property type="entry name" value="T-CELL RECEPTOR ALPHA CHAIN V REGION"/>
    <property type="match status" value="1"/>
</dbReference>
<dbReference type="InterPro" id="IPR013783">
    <property type="entry name" value="Ig-like_fold"/>
</dbReference>
<evidence type="ECO:0000256" key="11">
    <source>
        <dbReference type="SAM" id="SignalP"/>
    </source>
</evidence>
<keyword evidence="8" id="KW-0675">Receptor</keyword>
<dbReference type="PROSITE" id="PS50835">
    <property type="entry name" value="IG_LIKE"/>
    <property type="match status" value="1"/>
</dbReference>
<evidence type="ECO:0000256" key="6">
    <source>
        <dbReference type="ARBA" id="ARBA00023136"/>
    </source>
</evidence>
<evidence type="ECO:0000256" key="2">
    <source>
        <dbReference type="ARBA" id="ARBA00022475"/>
    </source>
</evidence>
<dbReference type="InterPro" id="IPR036179">
    <property type="entry name" value="Ig-like_dom_sf"/>
</dbReference>
<name>A0A833W1Z5_9CERV</name>
<keyword evidence="3 11" id="KW-0732">Signal</keyword>
<protein>
    <recommendedName>
        <fullName evidence="12">Ig-like domain-containing protein</fullName>
    </recommendedName>
</protein>
<keyword evidence="5" id="KW-1064">Adaptive immunity</keyword>
<dbReference type="Pfam" id="PF07686">
    <property type="entry name" value="V-set"/>
    <property type="match status" value="1"/>
</dbReference>
<evidence type="ECO:0000256" key="3">
    <source>
        <dbReference type="ARBA" id="ARBA00022729"/>
    </source>
</evidence>
<keyword evidence="2" id="KW-1003">Cell membrane</keyword>
<keyword evidence="7" id="KW-1015">Disulfide bond</keyword>
<dbReference type="FunFam" id="2.60.40.10:FF:000878">
    <property type="entry name" value="T cell receptor alpha variable 38-1"/>
    <property type="match status" value="1"/>
</dbReference>
<dbReference type="GO" id="GO:0002250">
    <property type="term" value="P:adaptive immune response"/>
    <property type="evidence" value="ECO:0007669"/>
    <property type="project" value="UniProtKB-KW"/>
</dbReference>
<evidence type="ECO:0000313" key="14">
    <source>
        <dbReference type="Proteomes" id="UP000631465"/>
    </source>
</evidence>
<evidence type="ECO:0000313" key="13">
    <source>
        <dbReference type="EMBL" id="KAF4008104.1"/>
    </source>
</evidence>
<dbReference type="SMART" id="SM00409">
    <property type="entry name" value="IG"/>
    <property type="match status" value="1"/>
</dbReference>
<dbReference type="InterPro" id="IPR007110">
    <property type="entry name" value="Ig-like_dom"/>
</dbReference>
<evidence type="ECO:0000256" key="7">
    <source>
        <dbReference type="ARBA" id="ARBA00023157"/>
    </source>
</evidence>
<accession>A0A833W1Z5</accession>
<proteinExistence type="predicted"/>
<keyword evidence="9" id="KW-0393">Immunoglobulin domain</keyword>
<gene>
    <name evidence="13" type="ORF">G4228_019725</name>
</gene>
<organism evidence="13 14">
    <name type="scientific">Cervus hanglu yarkandensis</name>
    <name type="common">Yarkand deer</name>
    <dbReference type="NCBI Taxonomy" id="84702"/>
    <lineage>
        <taxon>Eukaryota</taxon>
        <taxon>Metazoa</taxon>
        <taxon>Chordata</taxon>
        <taxon>Craniata</taxon>
        <taxon>Vertebrata</taxon>
        <taxon>Euteleostomi</taxon>
        <taxon>Mammalia</taxon>
        <taxon>Eutheria</taxon>
        <taxon>Laurasiatheria</taxon>
        <taxon>Artiodactyla</taxon>
        <taxon>Ruminantia</taxon>
        <taxon>Pecora</taxon>
        <taxon>Cervidae</taxon>
        <taxon>Cervinae</taxon>
        <taxon>Cervus</taxon>
    </lineage>
</organism>
<keyword evidence="14" id="KW-1185">Reference proteome</keyword>
<dbReference type="InterPro" id="IPR013106">
    <property type="entry name" value="Ig_V-set"/>
</dbReference>
<feature type="chain" id="PRO_5032672867" description="Ig-like domain-containing protein" evidence="11">
    <location>
        <begin position="18"/>
        <end position="125"/>
    </location>
</feature>
<evidence type="ECO:0000259" key="12">
    <source>
        <dbReference type="PROSITE" id="PS50835"/>
    </source>
</evidence>
<dbReference type="InterPro" id="IPR003599">
    <property type="entry name" value="Ig_sub"/>
</dbReference>
<dbReference type="AlphaFoldDB" id="A0A833W1Z5"/>
<evidence type="ECO:0000256" key="8">
    <source>
        <dbReference type="ARBA" id="ARBA00023170"/>
    </source>
</evidence>
<dbReference type="GO" id="GO:0042101">
    <property type="term" value="C:T cell receptor complex"/>
    <property type="evidence" value="ECO:0007669"/>
    <property type="project" value="UniProtKB-KW"/>
</dbReference>
<keyword evidence="10" id="KW-1279">T cell receptor</keyword>
<feature type="signal peptide" evidence="11">
    <location>
        <begin position="1"/>
        <end position="17"/>
    </location>
</feature>
<reference evidence="13 14" key="1">
    <citation type="submission" date="2019-10" db="EMBL/GenBank/DDBJ databases">
        <title>Chromosome-level genome assembly of Tarim red deer.</title>
        <authorList>
            <person name="Ba H."/>
        </authorList>
    </citation>
    <scope>NUCLEOTIDE SEQUENCE [LARGE SCALE GENOMIC DNA]</scope>
    <source>
        <strain evidence="13">CEY-2017</strain>
        <tissue evidence="13">Blood</tissue>
    </source>
</reference>
<evidence type="ECO:0000256" key="10">
    <source>
        <dbReference type="ARBA" id="ARBA00043266"/>
    </source>
</evidence>
<dbReference type="InterPro" id="IPR051287">
    <property type="entry name" value="TCR_variable_region"/>
</dbReference>
<dbReference type="SUPFAM" id="SSF48726">
    <property type="entry name" value="Immunoglobulin"/>
    <property type="match status" value="1"/>
</dbReference>
<evidence type="ECO:0000256" key="4">
    <source>
        <dbReference type="ARBA" id="ARBA00022859"/>
    </source>
</evidence>
<evidence type="ECO:0000256" key="1">
    <source>
        <dbReference type="ARBA" id="ARBA00004236"/>
    </source>
</evidence>
<dbReference type="PANTHER" id="PTHR19367:SF45">
    <property type="entry name" value="IG-LIKE DOMAIN-CONTAINING PROTEIN"/>
    <property type="match status" value="1"/>
</dbReference>
<feature type="domain" description="Ig-like" evidence="12">
    <location>
        <begin position="21"/>
        <end position="125"/>
    </location>
</feature>
<evidence type="ECO:0000256" key="9">
    <source>
        <dbReference type="ARBA" id="ARBA00023319"/>
    </source>
</evidence>